<keyword evidence="2" id="KW-1185">Reference proteome</keyword>
<accession>A0ABR0A2Y0</accession>
<dbReference type="Proteomes" id="UP001234178">
    <property type="component" value="Unassembled WGS sequence"/>
</dbReference>
<protein>
    <submittedName>
        <fullName evidence="1">Uncharacterized protein</fullName>
    </submittedName>
</protein>
<evidence type="ECO:0000313" key="2">
    <source>
        <dbReference type="Proteomes" id="UP001234178"/>
    </source>
</evidence>
<evidence type="ECO:0000313" key="1">
    <source>
        <dbReference type="EMBL" id="KAK4019496.1"/>
    </source>
</evidence>
<sequence length="83" mass="9165">MSCFVLLRPTSAGIKTARMPSASNFNGALTSGRMTPDRICSDWLRLAFASLQIVLISRILVETERMKNKSTINETSRVTNKGC</sequence>
<reference evidence="1 2" key="1">
    <citation type="journal article" date="2023" name="Nucleic Acids Res.">
        <title>The hologenome of Daphnia magna reveals possible DNA methylation and microbiome-mediated evolution of the host genome.</title>
        <authorList>
            <person name="Chaturvedi A."/>
            <person name="Li X."/>
            <person name="Dhandapani V."/>
            <person name="Marshall H."/>
            <person name="Kissane S."/>
            <person name="Cuenca-Cambronero M."/>
            <person name="Asole G."/>
            <person name="Calvet F."/>
            <person name="Ruiz-Romero M."/>
            <person name="Marangio P."/>
            <person name="Guigo R."/>
            <person name="Rago D."/>
            <person name="Mirbahai L."/>
            <person name="Eastwood N."/>
            <person name="Colbourne J.K."/>
            <person name="Zhou J."/>
            <person name="Mallon E."/>
            <person name="Orsini L."/>
        </authorList>
    </citation>
    <scope>NUCLEOTIDE SEQUENCE [LARGE SCALE GENOMIC DNA]</scope>
    <source>
        <strain evidence="1">LRV0_1</strain>
    </source>
</reference>
<dbReference type="EMBL" id="JAOYFB010000036">
    <property type="protein sequence ID" value="KAK4019496.1"/>
    <property type="molecule type" value="Genomic_DNA"/>
</dbReference>
<organism evidence="1 2">
    <name type="scientific">Daphnia magna</name>
    <dbReference type="NCBI Taxonomy" id="35525"/>
    <lineage>
        <taxon>Eukaryota</taxon>
        <taxon>Metazoa</taxon>
        <taxon>Ecdysozoa</taxon>
        <taxon>Arthropoda</taxon>
        <taxon>Crustacea</taxon>
        <taxon>Branchiopoda</taxon>
        <taxon>Diplostraca</taxon>
        <taxon>Cladocera</taxon>
        <taxon>Anomopoda</taxon>
        <taxon>Daphniidae</taxon>
        <taxon>Daphnia</taxon>
    </lineage>
</organism>
<name>A0ABR0A2Y0_9CRUS</name>
<proteinExistence type="predicted"/>
<gene>
    <name evidence="1" type="ORF">OUZ56_001512</name>
</gene>
<comment type="caution">
    <text evidence="1">The sequence shown here is derived from an EMBL/GenBank/DDBJ whole genome shotgun (WGS) entry which is preliminary data.</text>
</comment>